<evidence type="ECO:0000313" key="3">
    <source>
        <dbReference type="Proteomes" id="UP001209229"/>
    </source>
</evidence>
<sequence length="55" mass="6359">MGCLREPEGIDFVVDSRPLKDWERKQISDIISHYKKTGEIKKASPTKKNKKETAQ</sequence>
<evidence type="ECO:0000313" key="2">
    <source>
        <dbReference type="EMBL" id="MCW3789751.1"/>
    </source>
</evidence>
<dbReference type="Proteomes" id="UP001209229">
    <property type="component" value="Unassembled WGS sequence"/>
</dbReference>
<proteinExistence type="predicted"/>
<feature type="region of interest" description="Disordered" evidence="1">
    <location>
        <begin position="34"/>
        <end position="55"/>
    </location>
</feature>
<gene>
    <name evidence="2" type="ORF">OM075_25050</name>
</gene>
<dbReference type="AlphaFoldDB" id="A0AAE3SHT4"/>
<dbReference type="EMBL" id="JAPDPJ010000196">
    <property type="protein sequence ID" value="MCW3789751.1"/>
    <property type="molecule type" value="Genomic_DNA"/>
</dbReference>
<organism evidence="2 3">
    <name type="scientific">Plebeiibacterium sediminum</name>
    <dbReference type="NCBI Taxonomy" id="2992112"/>
    <lineage>
        <taxon>Bacteria</taxon>
        <taxon>Pseudomonadati</taxon>
        <taxon>Bacteroidota</taxon>
        <taxon>Bacteroidia</taxon>
        <taxon>Marinilabiliales</taxon>
        <taxon>Marinilabiliaceae</taxon>
        <taxon>Plebeiibacterium</taxon>
    </lineage>
</organism>
<evidence type="ECO:0000256" key="1">
    <source>
        <dbReference type="SAM" id="MobiDB-lite"/>
    </source>
</evidence>
<comment type="caution">
    <text evidence="2">The sequence shown here is derived from an EMBL/GenBank/DDBJ whole genome shotgun (WGS) entry which is preliminary data.</text>
</comment>
<feature type="compositionally biased region" description="Basic residues" evidence="1">
    <location>
        <begin position="44"/>
        <end position="55"/>
    </location>
</feature>
<dbReference type="RefSeq" id="WP_301193296.1">
    <property type="nucleotide sequence ID" value="NZ_JAPDPJ010000196.1"/>
</dbReference>
<name>A0AAE3SHT4_9BACT</name>
<accession>A0AAE3SHT4</accession>
<reference evidence="2" key="1">
    <citation type="submission" date="2022-10" db="EMBL/GenBank/DDBJ databases">
        <authorList>
            <person name="Yu W.X."/>
        </authorList>
    </citation>
    <scope>NUCLEOTIDE SEQUENCE</scope>
    <source>
        <strain evidence="2">AAT</strain>
    </source>
</reference>
<protein>
    <submittedName>
        <fullName evidence="2">Uncharacterized protein</fullName>
    </submittedName>
</protein>
<keyword evidence="3" id="KW-1185">Reference proteome</keyword>